<dbReference type="EMBL" id="JAZHYN010000027">
    <property type="protein sequence ID" value="MEF3366902.1"/>
    <property type="molecule type" value="Genomic_DNA"/>
</dbReference>
<evidence type="ECO:0000313" key="2">
    <source>
        <dbReference type="Proteomes" id="UP001350748"/>
    </source>
</evidence>
<accession>A0ABU7XHP1</accession>
<sequence length="277" mass="30422">MRSTAPQGDDTAEIFLDRLHYGKLASGATLRIPAAEGYGVTRRSRNLRAEDDRLLSPPRLTGLRRLEAERIDPAARRLGGLLARVAPEQESRRAVFLRARFRPEDGEGGQGRLYQQSAIWIVSSAEWRRHPAALLAMAGADLEARPDLVTQDQASRFGDGPLSYLVRRVDPRDAWSAQEEALEKARWAAPTLEFLARGAERGEDATFTFGADDFASEADFLAAMGLALQFLPMSYPRWREISVVSGLRCAPQGLCLRYLPSLRAAASADARSASVAA</sequence>
<proteinExistence type="predicted"/>
<dbReference type="Proteomes" id="UP001350748">
    <property type="component" value="Unassembled WGS sequence"/>
</dbReference>
<protein>
    <submittedName>
        <fullName evidence="1">Uncharacterized protein</fullName>
    </submittedName>
</protein>
<gene>
    <name evidence="1" type="ORF">V3H18_10195</name>
</gene>
<comment type="caution">
    <text evidence="1">The sequence shown here is derived from an EMBL/GenBank/DDBJ whole genome shotgun (WGS) entry which is preliminary data.</text>
</comment>
<dbReference type="RefSeq" id="WP_332081924.1">
    <property type="nucleotide sequence ID" value="NZ_JAZHYN010000027.1"/>
</dbReference>
<reference evidence="1 2" key="1">
    <citation type="submission" date="2024-02" db="EMBL/GenBank/DDBJ databases">
        <authorList>
            <person name="Grouzdev D."/>
        </authorList>
    </citation>
    <scope>NUCLEOTIDE SEQUENCE [LARGE SCALE GENOMIC DNA]</scope>
    <source>
        <strain evidence="1 2">9N</strain>
    </source>
</reference>
<evidence type="ECO:0000313" key="1">
    <source>
        <dbReference type="EMBL" id="MEF3366902.1"/>
    </source>
</evidence>
<keyword evidence="2" id="KW-1185">Reference proteome</keyword>
<name>A0ABU7XHP1_9HYPH</name>
<organism evidence="1 2">
    <name type="scientific">Methylocystis borbori</name>
    <dbReference type="NCBI Taxonomy" id="3118750"/>
    <lineage>
        <taxon>Bacteria</taxon>
        <taxon>Pseudomonadati</taxon>
        <taxon>Pseudomonadota</taxon>
        <taxon>Alphaproteobacteria</taxon>
        <taxon>Hyphomicrobiales</taxon>
        <taxon>Methylocystaceae</taxon>
        <taxon>Methylocystis</taxon>
    </lineage>
</organism>